<keyword evidence="1" id="KW-1133">Transmembrane helix</keyword>
<dbReference type="AlphaFoldDB" id="A0A0K1JM03"/>
<dbReference type="PANTHER" id="PTHR23028:SF53">
    <property type="entry name" value="ACYL_TRANSF_3 DOMAIN-CONTAINING PROTEIN"/>
    <property type="match status" value="1"/>
</dbReference>
<keyword evidence="5" id="KW-1185">Reference proteome</keyword>
<dbReference type="PATRIC" id="fig|571913.6.peg.4244"/>
<dbReference type="GO" id="GO:0016747">
    <property type="term" value="F:acyltransferase activity, transferring groups other than amino-acyl groups"/>
    <property type="evidence" value="ECO:0007669"/>
    <property type="project" value="InterPro"/>
</dbReference>
<dbReference type="RefSeq" id="WP_052594702.1">
    <property type="nucleotide sequence ID" value="NZ_CP011112.1"/>
</dbReference>
<dbReference type="InterPro" id="IPR043968">
    <property type="entry name" value="SGNH"/>
</dbReference>
<dbReference type="PANTHER" id="PTHR23028">
    <property type="entry name" value="ACETYLTRANSFERASE"/>
    <property type="match status" value="1"/>
</dbReference>
<feature type="transmembrane region" description="Helical" evidence="1">
    <location>
        <begin position="99"/>
        <end position="119"/>
    </location>
</feature>
<evidence type="ECO:0008006" key="6">
    <source>
        <dbReference type="Google" id="ProtNLM"/>
    </source>
</evidence>
<reference evidence="4 5" key="1">
    <citation type="submission" date="2015-03" db="EMBL/GenBank/DDBJ databases">
        <title>Luteipulveratus halotolerans sp. nov., a novel actinobacterium (Dermacoccaceae) from Sarawak, Malaysia.</title>
        <authorList>
            <person name="Juboi H."/>
            <person name="Basik A."/>
            <person name="Shamsul S.S."/>
            <person name="Arnold P."/>
            <person name="Schmitt E.K."/>
            <person name="Sanglier J.-J."/>
            <person name="Yeo T."/>
        </authorList>
    </citation>
    <scope>NUCLEOTIDE SEQUENCE [LARGE SCALE GENOMIC DNA]</scope>
    <source>
        <strain evidence="4 5">MN07-A0370</strain>
    </source>
</reference>
<dbReference type="GO" id="GO:0009103">
    <property type="term" value="P:lipopolysaccharide biosynthetic process"/>
    <property type="evidence" value="ECO:0007669"/>
    <property type="project" value="TreeGrafter"/>
</dbReference>
<evidence type="ECO:0000313" key="4">
    <source>
        <dbReference type="EMBL" id="AKU17736.1"/>
    </source>
</evidence>
<evidence type="ECO:0000256" key="1">
    <source>
        <dbReference type="SAM" id="Phobius"/>
    </source>
</evidence>
<organism evidence="4 5">
    <name type="scientific">Luteipulveratus mongoliensis</name>
    <dbReference type="NCBI Taxonomy" id="571913"/>
    <lineage>
        <taxon>Bacteria</taxon>
        <taxon>Bacillati</taxon>
        <taxon>Actinomycetota</taxon>
        <taxon>Actinomycetes</taxon>
        <taxon>Micrococcales</taxon>
        <taxon>Dermacoccaceae</taxon>
        <taxon>Luteipulveratus</taxon>
    </lineage>
</organism>
<dbReference type="EMBL" id="CP011112">
    <property type="protein sequence ID" value="AKU17736.1"/>
    <property type="molecule type" value="Genomic_DNA"/>
</dbReference>
<feature type="transmembrane region" description="Helical" evidence="1">
    <location>
        <begin position="352"/>
        <end position="372"/>
    </location>
</feature>
<dbReference type="Pfam" id="PF01757">
    <property type="entry name" value="Acyl_transf_3"/>
    <property type="match status" value="1"/>
</dbReference>
<evidence type="ECO:0000313" key="5">
    <source>
        <dbReference type="Proteomes" id="UP000066480"/>
    </source>
</evidence>
<feature type="transmembrane region" description="Helical" evidence="1">
    <location>
        <begin position="393"/>
        <end position="414"/>
    </location>
</feature>
<feature type="transmembrane region" description="Helical" evidence="1">
    <location>
        <begin position="171"/>
        <end position="188"/>
    </location>
</feature>
<keyword evidence="1" id="KW-0472">Membrane</keyword>
<feature type="transmembrane region" description="Helical" evidence="1">
    <location>
        <begin position="289"/>
        <end position="313"/>
    </location>
</feature>
<gene>
    <name evidence="4" type="ORF">VV02_20930</name>
</gene>
<dbReference type="Pfam" id="PF19040">
    <property type="entry name" value="SGNH"/>
    <property type="match status" value="1"/>
</dbReference>
<dbReference type="InterPro" id="IPR050879">
    <property type="entry name" value="Acyltransferase_3"/>
</dbReference>
<keyword evidence="1" id="KW-0812">Transmembrane</keyword>
<dbReference type="STRING" id="571913.VV02_20930"/>
<feature type="transmembrane region" description="Helical" evidence="1">
    <location>
        <begin position="264"/>
        <end position="283"/>
    </location>
</feature>
<feature type="transmembrane region" description="Helical" evidence="1">
    <location>
        <begin position="325"/>
        <end position="346"/>
    </location>
</feature>
<feature type="transmembrane region" description="Helical" evidence="1">
    <location>
        <begin position="200"/>
        <end position="219"/>
    </location>
</feature>
<evidence type="ECO:0000259" key="2">
    <source>
        <dbReference type="Pfam" id="PF01757"/>
    </source>
</evidence>
<feature type="transmembrane region" description="Helical" evidence="1">
    <location>
        <begin position="58"/>
        <end position="78"/>
    </location>
</feature>
<accession>A0A0K1JM03</accession>
<dbReference type="Proteomes" id="UP000066480">
    <property type="component" value="Chromosome"/>
</dbReference>
<feature type="domain" description="SGNH" evidence="3">
    <location>
        <begin position="485"/>
        <end position="713"/>
    </location>
</feature>
<evidence type="ECO:0000259" key="3">
    <source>
        <dbReference type="Pfam" id="PF19040"/>
    </source>
</evidence>
<dbReference type="KEGG" id="lmoi:VV02_20930"/>
<dbReference type="GO" id="GO:0016020">
    <property type="term" value="C:membrane"/>
    <property type="evidence" value="ECO:0007669"/>
    <property type="project" value="TreeGrafter"/>
</dbReference>
<sequence>MGVTTDVREPQQLLTRSALRATRASTQEGRRPDIQGMRAIGVLAVMLSHAGITSVAGGYVGVDVFFVISGFLITGIITREVERTGSISIAGFYARRAQRILPAAAVVLLSVIVVSAFTYTSGDLSLILTDVRWTTFFAQNINLAQEGSGYFSTDTFVSPVQHFWSLAVEEQFYLAWPLVIGSVAWVVNRRRGRSRASRRSFLLACAVVALVISAISLAWSVHATAVSPQIAYYSTFTRGYELGIGAAVAVLIEQLRQVPSPVKGLASWLGLAAVVVACATYTADAPFPGYQALLPVMGAALILAGGIDGPAWGARTVLGLRPMRFIGDISYSLYLWHWPMLVIPVVLRGHPISLVGRIGLMLASIVMAWLSYRFIESPVRSWSFIARRRRRGLMLWPAAVVAVLVTALGTQTLYVQTVAVGATTGSGPAATVSPSALRKDVLTAAQQARDGAPLPKTFQPQLTAVFDDFWEPTSSCAALTEPQVTHTLCAYGDITSSRTIVVWGDSHAGQWMGAISDFAKQAHLKVILIEKGSCVPLVDTLPFRNGSPYDECAAHNTWAMQQIARIKPERVILAGAYVTQMNDPGSKTYLEPAEADVAFQRGIQRTLSALGAHTKRIDVMSDNTSLVKYSGRCLGSRTATRASCVAGMHSTIASRNEMWATETAKVGAHFADMVPYLCDDTTCPIVIGNIVAYRDSNHLTQTYIDVLRPILAKKLGF</sequence>
<feature type="domain" description="Acyltransferase 3" evidence="2">
    <location>
        <begin position="33"/>
        <end position="372"/>
    </location>
</feature>
<proteinExistence type="predicted"/>
<name>A0A0K1JM03_9MICO</name>
<protein>
    <recommendedName>
        <fullName evidence="6">Acyltransferase</fullName>
    </recommendedName>
</protein>
<feature type="transmembrane region" description="Helical" evidence="1">
    <location>
        <begin position="231"/>
        <end position="252"/>
    </location>
</feature>
<dbReference type="InterPro" id="IPR002656">
    <property type="entry name" value="Acyl_transf_3_dom"/>
</dbReference>